<keyword evidence="2" id="KW-0378">Hydrolase</keyword>
<feature type="domain" description="Alpha/beta hydrolase fold-3" evidence="3">
    <location>
        <begin position="82"/>
        <end position="279"/>
    </location>
</feature>
<comment type="caution">
    <text evidence="4">The sequence shown here is derived from an EMBL/GenBank/DDBJ whole genome shotgun (WGS) entry which is preliminary data.</text>
</comment>
<evidence type="ECO:0000259" key="3">
    <source>
        <dbReference type="Pfam" id="PF07859"/>
    </source>
</evidence>
<dbReference type="Gene3D" id="3.40.50.1820">
    <property type="entry name" value="alpha/beta hydrolase"/>
    <property type="match status" value="1"/>
</dbReference>
<proteinExistence type="inferred from homology"/>
<reference evidence="4 5" key="1">
    <citation type="submission" date="2014-07" db="EMBL/GenBank/DDBJ databases">
        <title>Draft genome sequence of Thalassospira profundimaris S25-3-2.</title>
        <authorList>
            <person name="Lai Q."/>
            <person name="Shao Z."/>
        </authorList>
    </citation>
    <scope>NUCLEOTIDE SEQUENCE [LARGE SCALE GENOMIC DNA]</scope>
    <source>
        <strain evidence="4 5">S25-3-2</strain>
    </source>
</reference>
<evidence type="ECO:0000313" key="5">
    <source>
        <dbReference type="Proteomes" id="UP000252517"/>
    </source>
</evidence>
<evidence type="ECO:0000256" key="2">
    <source>
        <dbReference type="ARBA" id="ARBA00022801"/>
    </source>
</evidence>
<dbReference type="InterPro" id="IPR029058">
    <property type="entry name" value="AB_hydrolase_fold"/>
</dbReference>
<dbReference type="Pfam" id="PF07859">
    <property type="entry name" value="Abhydrolase_3"/>
    <property type="match status" value="1"/>
</dbReference>
<dbReference type="AlphaFoldDB" id="A0A367XAK6"/>
<dbReference type="InterPro" id="IPR050300">
    <property type="entry name" value="GDXG_lipolytic_enzyme"/>
</dbReference>
<organism evidence="4 5">
    <name type="scientific">Thalassospira profundimaris</name>
    <dbReference type="NCBI Taxonomy" id="502049"/>
    <lineage>
        <taxon>Bacteria</taxon>
        <taxon>Pseudomonadati</taxon>
        <taxon>Pseudomonadota</taxon>
        <taxon>Alphaproteobacteria</taxon>
        <taxon>Rhodospirillales</taxon>
        <taxon>Thalassospiraceae</taxon>
        <taxon>Thalassospira</taxon>
    </lineage>
</organism>
<dbReference type="PANTHER" id="PTHR48081:SF8">
    <property type="entry name" value="ALPHA_BETA HYDROLASE FOLD-3 DOMAIN-CONTAINING PROTEIN-RELATED"/>
    <property type="match status" value="1"/>
</dbReference>
<protein>
    <submittedName>
        <fullName evidence="4">Carboxylesterase</fullName>
    </submittedName>
</protein>
<dbReference type="Proteomes" id="UP000252517">
    <property type="component" value="Unassembled WGS sequence"/>
</dbReference>
<sequence length="307" mass="33074">MTAGPRPMPTEEGILAFHKQAEAFYPPDAVNAGIEQQRAWYDALCASFNPPDPAGLTFEDGEIAGVPVRYFHPSAQKTACCLLYFHGGGFVVGSRDSHHAICAEIAEFCGAELIAVDYRLAPEHIWPAASDDGYAVLCALLRRGHRAVVMGDSAGANITAGLMVRAQRDGLCDRIAGQVLLYPALGGDMTCGSYVEMAQAPGLTTQDVHYYRDILQAPENDAVAHPLKANDVSNLPPAYISAAFFDPLRDDGRNYAAKLVQAGVNVIYREEPQMVHGWLRARHMSDGARAGFDHLCRAVAGFCQAGP</sequence>
<dbReference type="InterPro" id="IPR013094">
    <property type="entry name" value="AB_hydrolase_3"/>
</dbReference>
<dbReference type="SUPFAM" id="SSF53474">
    <property type="entry name" value="alpha/beta-Hydrolases"/>
    <property type="match status" value="1"/>
</dbReference>
<gene>
    <name evidence="4" type="ORF">TH25_10430</name>
</gene>
<dbReference type="OrthoDB" id="9806180at2"/>
<dbReference type="EMBL" id="JPWH01000007">
    <property type="protein sequence ID" value="RCK50693.1"/>
    <property type="molecule type" value="Genomic_DNA"/>
</dbReference>
<evidence type="ECO:0000256" key="1">
    <source>
        <dbReference type="ARBA" id="ARBA00010515"/>
    </source>
</evidence>
<evidence type="ECO:0000313" key="4">
    <source>
        <dbReference type="EMBL" id="RCK50693.1"/>
    </source>
</evidence>
<dbReference type="InterPro" id="IPR002168">
    <property type="entry name" value="Lipase_GDXG_HIS_AS"/>
</dbReference>
<dbReference type="GO" id="GO:0016787">
    <property type="term" value="F:hydrolase activity"/>
    <property type="evidence" value="ECO:0007669"/>
    <property type="project" value="UniProtKB-KW"/>
</dbReference>
<comment type="similarity">
    <text evidence="1">Belongs to the 'GDXG' lipolytic enzyme family.</text>
</comment>
<name>A0A367XAK6_9PROT</name>
<accession>A0A367XAK6</accession>
<dbReference type="PANTHER" id="PTHR48081">
    <property type="entry name" value="AB HYDROLASE SUPERFAMILY PROTEIN C4A8.06C"/>
    <property type="match status" value="1"/>
</dbReference>
<dbReference type="PROSITE" id="PS01173">
    <property type="entry name" value="LIPASE_GDXG_HIS"/>
    <property type="match status" value="1"/>
</dbReference>